<dbReference type="InterPro" id="IPR041373">
    <property type="entry name" value="RT_RNaseH"/>
</dbReference>
<dbReference type="InterPro" id="IPR043128">
    <property type="entry name" value="Rev_trsase/Diguanyl_cyclase"/>
</dbReference>
<gene>
    <name evidence="18" type="ORF">Tci_003234</name>
</gene>
<dbReference type="EMBL" id="BKCJ010000233">
    <property type="protein sequence ID" value="GEU31256.1"/>
    <property type="molecule type" value="Genomic_DNA"/>
</dbReference>
<feature type="region of interest" description="Disordered" evidence="16">
    <location>
        <begin position="1"/>
        <end position="140"/>
    </location>
</feature>
<keyword evidence="6" id="KW-0064">Aspartyl protease</keyword>
<evidence type="ECO:0000256" key="1">
    <source>
        <dbReference type="ARBA" id="ARBA00022670"/>
    </source>
</evidence>
<dbReference type="Pfam" id="PF17921">
    <property type="entry name" value="Integrase_H2C2"/>
    <property type="match status" value="1"/>
</dbReference>
<keyword evidence="5" id="KW-0479">Metal-binding</keyword>
<dbReference type="GO" id="GO:0006508">
    <property type="term" value="P:proteolysis"/>
    <property type="evidence" value="ECO:0007669"/>
    <property type="project" value="UniProtKB-KW"/>
</dbReference>
<evidence type="ECO:0000259" key="17">
    <source>
        <dbReference type="SMART" id="SM00343"/>
    </source>
</evidence>
<feature type="coiled-coil region" evidence="15">
    <location>
        <begin position="209"/>
        <end position="266"/>
    </location>
</feature>
<feature type="compositionally biased region" description="Acidic residues" evidence="16">
    <location>
        <begin position="86"/>
        <end position="102"/>
    </location>
</feature>
<dbReference type="Pfam" id="PF17917">
    <property type="entry name" value="RT_RNaseH"/>
    <property type="match status" value="1"/>
</dbReference>
<dbReference type="GO" id="GO:0008270">
    <property type="term" value="F:zinc ion binding"/>
    <property type="evidence" value="ECO:0007669"/>
    <property type="project" value="InterPro"/>
</dbReference>
<dbReference type="InterPro" id="IPR036875">
    <property type="entry name" value="Znf_CCHC_sf"/>
</dbReference>
<keyword evidence="1" id="KW-0645">Protease</keyword>
<keyword evidence="9" id="KW-0460">Magnesium</keyword>
<proteinExistence type="predicted"/>
<evidence type="ECO:0000313" key="18">
    <source>
        <dbReference type="EMBL" id="GEU31256.1"/>
    </source>
</evidence>
<dbReference type="GO" id="GO:0015074">
    <property type="term" value="P:DNA integration"/>
    <property type="evidence" value="ECO:0007669"/>
    <property type="project" value="UniProtKB-KW"/>
</dbReference>
<dbReference type="SMART" id="SM00343">
    <property type="entry name" value="ZnF_C2HC"/>
    <property type="match status" value="2"/>
</dbReference>
<dbReference type="GO" id="GO:0003677">
    <property type="term" value="F:DNA binding"/>
    <property type="evidence" value="ECO:0007669"/>
    <property type="project" value="UniProtKB-KW"/>
</dbReference>
<dbReference type="Gene3D" id="4.10.60.10">
    <property type="entry name" value="Zinc finger, CCHC-type"/>
    <property type="match status" value="1"/>
</dbReference>
<evidence type="ECO:0000256" key="13">
    <source>
        <dbReference type="ARBA" id="ARBA00023125"/>
    </source>
</evidence>
<keyword evidence="15" id="KW-0175">Coiled coil</keyword>
<dbReference type="CDD" id="cd09274">
    <property type="entry name" value="RNase_HI_RT_Ty3"/>
    <property type="match status" value="1"/>
</dbReference>
<keyword evidence="13" id="KW-0238">DNA-binding</keyword>
<dbReference type="GO" id="GO:0004190">
    <property type="term" value="F:aspartic-type endopeptidase activity"/>
    <property type="evidence" value="ECO:0007669"/>
    <property type="project" value="UniProtKB-KW"/>
</dbReference>
<keyword evidence="3" id="KW-0548">Nucleotidyltransferase</keyword>
<dbReference type="Pfam" id="PF00098">
    <property type="entry name" value="zf-CCHC"/>
    <property type="match status" value="1"/>
</dbReference>
<feature type="compositionally biased region" description="Basic and acidic residues" evidence="16">
    <location>
        <begin position="25"/>
        <end position="42"/>
    </location>
</feature>
<evidence type="ECO:0000256" key="3">
    <source>
        <dbReference type="ARBA" id="ARBA00022695"/>
    </source>
</evidence>
<evidence type="ECO:0000256" key="6">
    <source>
        <dbReference type="ARBA" id="ARBA00022750"/>
    </source>
</evidence>
<keyword evidence="2" id="KW-0808">Transferase</keyword>
<keyword evidence="10" id="KW-0229">DNA integration</keyword>
<dbReference type="CDD" id="cd01647">
    <property type="entry name" value="RT_LTR"/>
    <property type="match status" value="1"/>
</dbReference>
<dbReference type="Gene3D" id="3.10.10.10">
    <property type="entry name" value="HIV Type 1 Reverse Transcriptase, subunit A, domain 1"/>
    <property type="match status" value="1"/>
</dbReference>
<dbReference type="SUPFAM" id="SSF57756">
    <property type="entry name" value="Retrovirus zinc finger-like domains"/>
    <property type="match status" value="1"/>
</dbReference>
<sequence length="1068" mass="122241">MRPVAPPSPDYIPGPEEPQTPPVPQDKDEREPMFIQLHDPDYVTKPMYPEYIPLEDEHVLSAEEQPLPPIDSPTVESSGYVAELDPKEDPEEYEDDEMEDGSIDYPIDGGDDGDDDDGESSGDDADNEEDEEEEHFAPIDSAIVVPAVELAAISLLPEAEVGYGIRDTWVDPAEAVPEIATMTMGKVKTKVTKLAELHEHDTQDLYALLEDAQDSRTRISQRAEIAELQGTDHKRQTQMVDTLRVMGDMRREMSDMHAELLALREQSRRARQPGEDARFVANETKKIDKNVSGLPDNIYGSVKASKPKTLDETIELANDLMDQKFHTYAERWNVAKVYNMGSGERKPYGESLPKYTKYHLHHNDPCTQKCHKCNKVGYFSRDCRISGNANVANAQRNNGANPKGNGCFECGAPGHFKRDYPKLKNKDEENINAQGWVYAVGNAEKKGNASRDPDSNVVTENSNDVELADGKIVGIILAQISAKKEKDKSEGKQFKDVPIFREFPKVFPEDLSGLPLARPVEFQIDLIPRAAPVAQAPMCIDYRELNNLTVKNRYPLPRIDNLFDHLQGSSIYSNIDLRLGYHQLRVREQDIPKTTFRTRYGHYEFQVMPFGLTNAPAKEHEEHLKEILELLKKEKLYAKFSKCDFWIPKVLLVTTEGEKEENAFQLIKQKLCSALILALPEGSEDFVVYCDASHKGLGVVLMQREKVISYASRKLKVDLELGSVVFALKIWRHYLYGTKCTVFTDHKSLQHILDQKELNMRQRRWLELLSDYNCDIRYHLGKANVVANALSQAHIEALKPENLKTEDIGGMIRKDIPKEKLEPRADGTLCLNGKSWLPCYDDLRSIIMHDSHKLEYSIHPDFDKIYQGMKKLYWWPNMKANIATYVRKCLTYAKVKAEHQMPSGLLVQPAIPEWKWDNIMRDFITKLPKSSQGFDTIWRKPMEFKVGDKVMLKVSPWKGVVRFGKQGKLNPRYVEPFKILSKVGKVAYRLDLPQEFRRVHHTFHVSNLKKCYADEPLVMPSEGIHVDDKLQFVEEPVEIMKREIKRLKRSRIPLVKVRWNSRRGLEFT</sequence>
<dbReference type="Gene3D" id="3.30.70.270">
    <property type="match status" value="1"/>
</dbReference>
<name>A0A6L2J353_TANCI</name>
<evidence type="ECO:0000256" key="10">
    <source>
        <dbReference type="ARBA" id="ARBA00022908"/>
    </source>
</evidence>
<dbReference type="GO" id="GO:0004519">
    <property type="term" value="F:endonuclease activity"/>
    <property type="evidence" value="ECO:0007669"/>
    <property type="project" value="UniProtKB-KW"/>
</dbReference>
<evidence type="ECO:0000256" key="15">
    <source>
        <dbReference type="SAM" id="Coils"/>
    </source>
</evidence>
<dbReference type="InterPro" id="IPR000477">
    <property type="entry name" value="RT_dom"/>
</dbReference>
<evidence type="ECO:0000256" key="16">
    <source>
        <dbReference type="SAM" id="MobiDB-lite"/>
    </source>
</evidence>
<evidence type="ECO:0000256" key="8">
    <source>
        <dbReference type="ARBA" id="ARBA00022801"/>
    </source>
</evidence>
<keyword evidence="8" id="KW-0378">Hydrolase</keyword>
<evidence type="ECO:0000256" key="11">
    <source>
        <dbReference type="ARBA" id="ARBA00022918"/>
    </source>
</evidence>
<keyword evidence="11 18" id="KW-0695">RNA-directed DNA polymerase</keyword>
<feature type="domain" description="CCHC-type" evidence="17">
    <location>
        <begin position="369"/>
        <end position="385"/>
    </location>
</feature>
<keyword evidence="4" id="KW-0540">Nuclease</keyword>
<evidence type="ECO:0000256" key="2">
    <source>
        <dbReference type="ARBA" id="ARBA00022679"/>
    </source>
</evidence>
<dbReference type="SUPFAM" id="SSF56672">
    <property type="entry name" value="DNA/RNA polymerases"/>
    <property type="match status" value="1"/>
</dbReference>
<dbReference type="GO" id="GO:0003887">
    <property type="term" value="F:DNA-directed DNA polymerase activity"/>
    <property type="evidence" value="ECO:0007669"/>
    <property type="project" value="UniProtKB-KW"/>
</dbReference>
<reference evidence="18" key="1">
    <citation type="journal article" date="2019" name="Sci. Rep.">
        <title>Draft genome of Tanacetum cinerariifolium, the natural source of mosquito coil.</title>
        <authorList>
            <person name="Yamashiro T."/>
            <person name="Shiraishi A."/>
            <person name="Satake H."/>
            <person name="Nakayama K."/>
        </authorList>
    </citation>
    <scope>NUCLEOTIDE SEQUENCE</scope>
</reference>
<evidence type="ECO:0000256" key="7">
    <source>
        <dbReference type="ARBA" id="ARBA00022759"/>
    </source>
</evidence>
<dbReference type="PANTHER" id="PTHR37984:SF5">
    <property type="entry name" value="PROTEIN NYNRIN-LIKE"/>
    <property type="match status" value="1"/>
</dbReference>
<protein>
    <submittedName>
        <fullName evidence="18">Putative reverse transcriptase domain-containing protein</fullName>
    </submittedName>
</protein>
<keyword evidence="14" id="KW-0233">DNA recombination</keyword>
<accession>A0A6L2J353</accession>
<dbReference type="GO" id="GO:0003964">
    <property type="term" value="F:RNA-directed DNA polymerase activity"/>
    <property type="evidence" value="ECO:0007669"/>
    <property type="project" value="UniProtKB-KW"/>
</dbReference>
<feature type="domain" description="CCHC-type" evidence="17">
    <location>
        <begin position="406"/>
        <end position="422"/>
    </location>
</feature>
<dbReference type="InterPro" id="IPR043502">
    <property type="entry name" value="DNA/RNA_pol_sf"/>
</dbReference>
<keyword evidence="7" id="KW-0255">Endonuclease</keyword>
<dbReference type="InterPro" id="IPR001878">
    <property type="entry name" value="Znf_CCHC"/>
</dbReference>
<dbReference type="GO" id="GO:0006310">
    <property type="term" value="P:DNA recombination"/>
    <property type="evidence" value="ECO:0007669"/>
    <property type="project" value="UniProtKB-KW"/>
</dbReference>
<dbReference type="AlphaFoldDB" id="A0A6L2J353"/>
<evidence type="ECO:0000256" key="4">
    <source>
        <dbReference type="ARBA" id="ARBA00022722"/>
    </source>
</evidence>
<dbReference type="PANTHER" id="PTHR37984">
    <property type="entry name" value="PROTEIN CBG26694"/>
    <property type="match status" value="1"/>
</dbReference>
<dbReference type="InterPro" id="IPR056924">
    <property type="entry name" value="SH3_Tf2-1"/>
</dbReference>
<dbReference type="Pfam" id="PF00078">
    <property type="entry name" value="RVT_1"/>
    <property type="match status" value="1"/>
</dbReference>
<dbReference type="InterPro" id="IPR050951">
    <property type="entry name" value="Retrovirus_Pol_polyprotein"/>
</dbReference>
<dbReference type="InterPro" id="IPR041588">
    <property type="entry name" value="Integrase_H2C2"/>
</dbReference>
<dbReference type="Pfam" id="PF24626">
    <property type="entry name" value="SH3_Tf2-1"/>
    <property type="match status" value="1"/>
</dbReference>
<evidence type="ECO:0000256" key="5">
    <source>
        <dbReference type="ARBA" id="ARBA00022723"/>
    </source>
</evidence>
<feature type="compositionally biased region" description="Acidic residues" evidence="16">
    <location>
        <begin position="109"/>
        <end position="134"/>
    </location>
</feature>
<keyword evidence="12" id="KW-0239">DNA-directed DNA polymerase</keyword>
<comment type="caution">
    <text evidence="18">The sequence shown here is derived from an EMBL/GenBank/DDBJ whole genome shotgun (WGS) entry which is preliminary data.</text>
</comment>
<evidence type="ECO:0000256" key="14">
    <source>
        <dbReference type="ARBA" id="ARBA00023172"/>
    </source>
</evidence>
<organism evidence="18">
    <name type="scientific">Tanacetum cinerariifolium</name>
    <name type="common">Dalmatian daisy</name>
    <name type="synonym">Chrysanthemum cinerariifolium</name>
    <dbReference type="NCBI Taxonomy" id="118510"/>
    <lineage>
        <taxon>Eukaryota</taxon>
        <taxon>Viridiplantae</taxon>
        <taxon>Streptophyta</taxon>
        <taxon>Embryophyta</taxon>
        <taxon>Tracheophyta</taxon>
        <taxon>Spermatophyta</taxon>
        <taxon>Magnoliopsida</taxon>
        <taxon>eudicotyledons</taxon>
        <taxon>Gunneridae</taxon>
        <taxon>Pentapetalae</taxon>
        <taxon>asterids</taxon>
        <taxon>campanulids</taxon>
        <taxon>Asterales</taxon>
        <taxon>Asteraceae</taxon>
        <taxon>Asteroideae</taxon>
        <taxon>Anthemideae</taxon>
        <taxon>Anthemidinae</taxon>
        <taxon>Tanacetum</taxon>
    </lineage>
</organism>
<feature type="compositionally biased region" description="Pro residues" evidence="16">
    <location>
        <begin position="1"/>
        <end position="24"/>
    </location>
</feature>
<evidence type="ECO:0000256" key="12">
    <source>
        <dbReference type="ARBA" id="ARBA00022932"/>
    </source>
</evidence>
<dbReference type="Gene3D" id="1.10.340.70">
    <property type="match status" value="1"/>
</dbReference>
<evidence type="ECO:0000256" key="9">
    <source>
        <dbReference type="ARBA" id="ARBA00022842"/>
    </source>
</evidence>